<dbReference type="UniPathway" id="UPA00094"/>
<dbReference type="Pfam" id="PF13561">
    <property type="entry name" value="adh_short_C2"/>
    <property type="match status" value="1"/>
</dbReference>
<comment type="pathway">
    <text evidence="8">Lipid metabolism; fatty acid biosynthesis.</text>
</comment>
<dbReference type="NCBIfam" id="NF005559">
    <property type="entry name" value="PRK07231.1"/>
    <property type="match status" value="1"/>
</dbReference>
<evidence type="ECO:0000256" key="4">
    <source>
        <dbReference type="ARBA" id="ARBA00023002"/>
    </source>
</evidence>
<dbReference type="InterPro" id="IPR002347">
    <property type="entry name" value="SDR_fam"/>
</dbReference>
<dbReference type="InterPro" id="IPR020904">
    <property type="entry name" value="Sc_DH/Rdtase_CS"/>
</dbReference>
<name>A0A7U6GDA4_CALEA</name>
<proteinExistence type="inferred from homology"/>
<feature type="active site" description="Proton acceptor" evidence="6">
    <location>
        <position position="158"/>
    </location>
</feature>
<dbReference type="PROSITE" id="PS00061">
    <property type="entry name" value="ADH_SHORT"/>
    <property type="match status" value="1"/>
</dbReference>
<keyword evidence="8" id="KW-0444">Lipid biosynthesis</keyword>
<organism evidence="10 11">
    <name type="scientific">Caldisericum exile (strain DSM 21853 / NBRC 104410 / AZM16c01)</name>
    <dbReference type="NCBI Taxonomy" id="511051"/>
    <lineage>
        <taxon>Bacteria</taxon>
        <taxon>Pseudomonadati</taxon>
        <taxon>Caldisericota/Cryosericota group</taxon>
        <taxon>Caldisericota</taxon>
        <taxon>Caldisericia</taxon>
        <taxon>Caldisericales</taxon>
        <taxon>Caldisericaceae</taxon>
        <taxon>Caldisericum</taxon>
    </lineage>
</organism>
<keyword evidence="8" id="KW-0443">Lipid metabolism</keyword>
<dbReference type="Proteomes" id="UP000004793">
    <property type="component" value="Chromosome"/>
</dbReference>
<reference evidence="10 11" key="1">
    <citation type="submission" date="2011-01" db="EMBL/GenBank/DDBJ databases">
        <title>Whole genome sequence of Caldisericum exile AZM16c01.</title>
        <authorList>
            <person name="Narita-Yamada S."/>
            <person name="Kawakoshi A."/>
            <person name="Nakamura S."/>
            <person name="Sasagawa M."/>
            <person name="Fukada J."/>
            <person name="Sekine M."/>
            <person name="Kato Y."/>
            <person name="Fukai R."/>
            <person name="Sasaki K."/>
            <person name="Hanamaki A."/>
            <person name="Narita H."/>
            <person name="Konno Y."/>
            <person name="Mori K."/>
            <person name="Yamazaki S."/>
            <person name="Suzuki K."/>
            <person name="Fujita N."/>
        </authorList>
    </citation>
    <scope>NUCLEOTIDE SEQUENCE [LARGE SCALE GENOMIC DNA]</scope>
    <source>
        <strain evidence="11">DSM 21853 / NBRC 104410 / AZM16c01</strain>
    </source>
</reference>
<dbReference type="InterPro" id="IPR011284">
    <property type="entry name" value="3oxo_ACP_reduc"/>
</dbReference>
<evidence type="ECO:0000256" key="2">
    <source>
        <dbReference type="ARBA" id="ARBA00006484"/>
    </source>
</evidence>
<feature type="binding site" evidence="7">
    <location>
        <position position="191"/>
    </location>
    <ligand>
        <name>NADP(+)</name>
        <dbReference type="ChEBI" id="CHEBI:58349"/>
    </ligand>
</feature>
<evidence type="ECO:0000256" key="6">
    <source>
        <dbReference type="PIRSR" id="PIRSR611284-1"/>
    </source>
</evidence>
<feature type="binding site" evidence="7">
    <location>
        <begin position="158"/>
        <end position="162"/>
    </location>
    <ligand>
        <name>NADP(+)</name>
        <dbReference type="ChEBI" id="CHEBI:58349"/>
    </ligand>
</feature>
<comment type="similarity">
    <text evidence="2 8">Belongs to the short-chain dehydrogenases/reductases (SDR) family.</text>
</comment>
<dbReference type="NCBIfam" id="NF009466">
    <property type="entry name" value="PRK12826.1-2"/>
    <property type="match status" value="1"/>
</dbReference>
<dbReference type="KEGG" id="cex:CSE_01820"/>
<dbReference type="EC" id="1.1.1.100" evidence="8"/>
<evidence type="ECO:0000256" key="1">
    <source>
        <dbReference type="ARBA" id="ARBA00002607"/>
    </source>
</evidence>
<keyword evidence="11" id="KW-1185">Reference proteome</keyword>
<comment type="function">
    <text evidence="1 8">Catalyzes the NADPH-dependent reduction of beta-ketoacyl-ACP substrates to beta-hydroxyacyl-ACP products, the first reductive step in the elongation cycle of fatty acid biosynthesis.</text>
</comment>
<feature type="binding site" evidence="7">
    <location>
        <begin position="15"/>
        <end position="18"/>
    </location>
    <ligand>
        <name>NADP(+)</name>
        <dbReference type="ChEBI" id="CHEBI:58349"/>
    </ligand>
</feature>
<dbReference type="PANTHER" id="PTHR42879:SF2">
    <property type="entry name" value="3-OXOACYL-[ACYL-CARRIER-PROTEIN] REDUCTASE FABG"/>
    <property type="match status" value="1"/>
</dbReference>
<evidence type="ECO:0000256" key="5">
    <source>
        <dbReference type="ARBA" id="ARBA00048508"/>
    </source>
</evidence>
<evidence type="ECO:0000256" key="8">
    <source>
        <dbReference type="RuleBase" id="RU366074"/>
    </source>
</evidence>
<dbReference type="InterPro" id="IPR036291">
    <property type="entry name" value="NAD(P)-bd_dom_sf"/>
</dbReference>
<dbReference type="GO" id="GO:0006633">
    <property type="term" value="P:fatty acid biosynthetic process"/>
    <property type="evidence" value="ECO:0007669"/>
    <property type="project" value="UniProtKB-UniPathway"/>
</dbReference>
<protein>
    <recommendedName>
        <fullName evidence="8">3-oxoacyl-[acyl-carrier-protein] reductase</fullName>
        <ecNumber evidence="8">1.1.1.100</ecNumber>
    </recommendedName>
</protein>
<dbReference type="AlphaFoldDB" id="A0A7U6GDA4"/>
<dbReference type="PANTHER" id="PTHR42879">
    <property type="entry name" value="3-OXOACYL-(ACYL-CARRIER-PROTEIN) REDUCTASE"/>
    <property type="match status" value="1"/>
</dbReference>
<gene>
    <name evidence="10" type="primary">fabG</name>
    <name evidence="10" type="ordered locus">CSE_01820</name>
</gene>
<comment type="subunit">
    <text evidence="8">Homotetramer.</text>
</comment>
<dbReference type="PRINTS" id="PR00080">
    <property type="entry name" value="SDRFAMILY"/>
</dbReference>
<evidence type="ECO:0000256" key="3">
    <source>
        <dbReference type="ARBA" id="ARBA00022857"/>
    </source>
</evidence>
<keyword evidence="8" id="KW-0275">Fatty acid biosynthesis</keyword>
<evidence type="ECO:0000256" key="7">
    <source>
        <dbReference type="PIRSR" id="PIRSR611284-2"/>
    </source>
</evidence>
<dbReference type="SUPFAM" id="SSF51735">
    <property type="entry name" value="NAD(P)-binding Rossmann-fold domains"/>
    <property type="match status" value="1"/>
</dbReference>
<dbReference type="InterPro" id="IPR050259">
    <property type="entry name" value="SDR"/>
</dbReference>
<feature type="binding site" evidence="7">
    <location>
        <position position="93"/>
    </location>
    <ligand>
        <name>NADP(+)</name>
        <dbReference type="ChEBI" id="CHEBI:58349"/>
    </ligand>
</feature>
<dbReference type="Gene3D" id="3.40.50.720">
    <property type="entry name" value="NAD(P)-binding Rossmann-like Domain"/>
    <property type="match status" value="1"/>
</dbReference>
<keyword evidence="3 7" id="KW-0521">NADP</keyword>
<dbReference type="GO" id="GO:0004316">
    <property type="term" value="F:3-oxoacyl-[acyl-carrier-protein] reductase (NADPH) activity"/>
    <property type="evidence" value="ECO:0007669"/>
    <property type="project" value="UniProtKB-UniRule"/>
</dbReference>
<dbReference type="EMBL" id="AP012051">
    <property type="protein sequence ID" value="BAL80308.1"/>
    <property type="molecule type" value="Genomic_DNA"/>
</dbReference>
<dbReference type="SMART" id="SM00822">
    <property type="entry name" value="PKS_KR"/>
    <property type="match status" value="1"/>
</dbReference>
<keyword evidence="4 8" id="KW-0560">Oxidoreductase</keyword>
<dbReference type="PRINTS" id="PR00081">
    <property type="entry name" value="GDHRDH"/>
</dbReference>
<dbReference type="InterPro" id="IPR057326">
    <property type="entry name" value="KR_dom"/>
</dbReference>
<sequence length="251" mass="26762">MLEINLKDTVSVVTGGGRGIGRAISIALAKAGSKVSIIYASRVEDALKTKSEVESFGGVAEVFQCQVEVESSVENTTKQIVEKFGKIDILVNNAGITRDTLLLRMSSEDWDKVLNTNLKGAFLMTKHALKYMIRNNSGRIINIGSIVGITGNVGQANYVSSKAGLIGFTKAVALEYGSRGITSNLVAPGYIETEMTEKLPQNVKDTYLNKIVLKRAGTPEDVANTVLFLASPLASYITGSIIVVDGGLSLT</sequence>
<evidence type="ECO:0000259" key="9">
    <source>
        <dbReference type="SMART" id="SM00822"/>
    </source>
</evidence>
<keyword evidence="8" id="KW-0276">Fatty acid metabolism</keyword>
<comment type="catalytic activity">
    <reaction evidence="5 8">
        <text>a (3R)-hydroxyacyl-[ACP] + NADP(+) = a 3-oxoacyl-[ACP] + NADPH + H(+)</text>
        <dbReference type="Rhea" id="RHEA:17397"/>
        <dbReference type="Rhea" id="RHEA-COMP:9916"/>
        <dbReference type="Rhea" id="RHEA-COMP:9945"/>
        <dbReference type="ChEBI" id="CHEBI:15378"/>
        <dbReference type="ChEBI" id="CHEBI:57783"/>
        <dbReference type="ChEBI" id="CHEBI:58349"/>
        <dbReference type="ChEBI" id="CHEBI:78776"/>
        <dbReference type="ChEBI" id="CHEBI:78827"/>
        <dbReference type="EC" id="1.1.1.100"/>
    </reaction>
</comment>
<dbReference type="FunFam" id="3.40.50.720:FF:000115">
    <property type="entry name" value="3-oxoacyl-[acyl-carrier-protein] reductase FabG"/>
    <property type="match status" value="1"/>
</dbReference>
<evidence type="ECO:0000313" key="11">
    <source>
        <dbReference type="Proteomes" id="UP000004793"/>
    </source>
</evidence>
<accession>A0A7U6GDA4</accession>
<feature type="domain" description="Ketoreductase" evidence="9">
    <location>
        <begin position="9"/>
        <end position="194"/>
    </location>
</feature>
<evidence type="ECO:0000313" key="10">
    <source>
        <dbReference type="EMBL" id="BAL80308.1"/>
    </source>
</evidence>
<dbReference type="GO" id="GO:0051287">
    <property type="term" value="F:NAD binding"/>
    <property type="evidence" value="ECO:0007669"/>
    <property type="project" value="UniProtKB-UniRule"/>
</dbReference>
<dbReference type="NCBIfam" id="TIGR01830">
    <property type="entry name" value="3oxo_ACP_reduc"/>
    <property type="match status" value="1"/>
</dbReference>